<dbReference type="Proteomes" id="UP000032679">
    <property type="component" value="Unassembled WGS sequence"/>
</dbReference>
<name>A0A0D6MJY0_9PROT</name>
<protein>
    <recommendedName>
        <fullName evidence="3">Phosphatidate cytidylyltransferase</fullName>
    </recommendedName>
</protein>
<proteinExistence type="predicted"/>
<organism evidence="1 2">
    <name type="scientific">Tanticharoenia sakaeratensis NBRC 103193</name>
    <dbReference type="NCBI Taxonomy" id="1231623"/>
    <lineage>
        <taxon>Bacteria</taxon>
        <taxon>Pseudomonadati</taxon>
        <taxon>Pseudomonadota</taxon>
        <taxon>Alphaproteobacteria</taxon>
        <taxon>Acetobacterales</taxon>
        <taxon>Acetobacteraceae</taxon>
        <taxon>Tanticharoenia</taxon>
    </lineage>
</organism>
<evidence type="ECO:0000313" key="2">
    <source>
        <dbReference type="Proteomes" id="UP000032679"/>
    </source>
</evidence>
<accession>A0A0D6MJY0</accession>
<sequence length="309" mass="34559">MTLTKRLIAELTAPADPAAQAGAGKLAATGRVLAVIYYGSTLRAPDPAGIMDFYVIVDEIADWPASGFGRLGQRLLPPNVGYLEFMHDSRVWRAKYAVMTARQFRARSGLRSRDTTIWARFCQPARLVWVRDPAAADLVLDLVRRCVVTASIWAARLGPVVPAAPVDFWRMLMMRTYDAELRVEKPDRALHLLDGPLGARAAAILTEAWSAAGLSWQQAGSLVRPHVPDRAQYLRKWAGIRKRGRVLNVMRLVKAAFTFENGADYLSWKIVRHTGMSLDLGPFARRHPLLALPFVLPRIRRAFRARRQG</sequence>
<gene>
    <name evidence="1" type="ORF">Tasa_010_323</name>
</gene>
<evidence type="ECO:0000313" key="1">
    <source>
        <dbReference type="EMBL" id="GAN53776.1"/>
    </source>
</evidence>
<reference evidence="1 2" key="1">
    <citation type="submission" date="2012-10" db="EMBL/GenBank/DDBJ databases">
        <title>Genome sequencing of Tanticharoenia sakaeratensis NBRC 103193.</title>
        <authorList>
            <person name="Azuma Y."/>
            <person name="Hadano H."/>
            <person name="Hirakawa H."/>
            <person name="Matsushita K."/>
        </authorList>
    </citation>
    <scope>NUCLEOTIDE SEQUENCE [LARGE SCALE GENOMIC DNA]</scope>
    <source>
        <strain evidence="1 2">NBRC 103193</strain>
    </source>
</reference>
<dbReference type="STRING" id="1231623.Tasa_010_323"/>
<evidence type="ECO:0008006" key="3">
    <source>
        <dbReference type="Google" id="ProtNLM"/>
    </source>
</evidence>
<comment type="caution">
    <text evidence="1">The sequence shown here is derived from an EMBL/GenBank/DDBJ whole genome shotgun (WGS) entry which is preliminary data.</text>
</comment>
<dbReference type="AlphaFoldDB" id="A0A0D6MJY0"/>
<dbReference type="RefSeq" id="WP_048847961.1">
    <property type="nucleotide sequence ID" value="NZ_BALE01000010.1"/>
</dbReference>
<dbReference type="OrthoDB" id="7340718at2"/>
<dbReference type="EMBL" id="BALE01000010">
    <property type="protein sequence ID" value="GAN53776.1"/>
    <property type="molecule type" value="Genomic_DNA"/>
</dbReference>
<keyword evidence="2" id="KW-1185">Reference proteome</keyword>